<dbReference type="InterPro" id="IPR023753">
    <property type="entry name" value="FAD/NAD-binding_dom"/>
</dbReference>
<reference evidence="7 8" key="1">
    <citation type="submission" date="2009-11" db="EMBL/GenBank/DDBJ databases">
        <title>Annotation of Allomyces macrogynus ATCC 38327.</title>
        <authorList>
            <consortium name="The Broad Institute Genome Sequencing Platform"/>
            <person name="Russ C."/>
            <person name="Cuomo C."/>
            <person name="Burger G."/>
            <person name="Gray M.W."/>
            <person name="Holland P.W.H."/>
            <person name="King N."/>
            <person name="Lang F.B.F."/>
            <person name="Roger A.J."/>
            <person name="Ruiz-Trillo I."/>
            <person name="Young S.K."/>
            <person name="Zeng Q."/>
            <person name="Gargeya S."/>
            <person name="Fitzgerald M."/>
            <person name="Haas B."/>
            <person name="Abouelleil A."/>
            <person name="Alvarado L."/>
            <person name="Arachchi H.M."/>
            <person name="Berlin A."/>
            <person name="Chapman S.B."/>
            <person name="Gearin G."/>
            <person name="Goldberg J."/>
            <person name="Griggs A."/>
            <person name="Gujja S."/>
            <person name="Hansen M."/>
            <person name="Heiman D."/>
            <person name="Howarth C."/>
            <person name="Larimer J."/>
            <person name="Lui A."/>
            <person name="MacDonald P.J.P."/>
            <person name="McCowen C."/>
            <person name="Montmayeur A."/>
            <person name="Murphy C."/>
            <person name="Neiman D."/>
            <person name="Pearson M."/>
            <person name="Priest M."/>
            <person name="Roberts A."/>
            <person name="Saif S."/>
            <person name="Shea T."/>
            <person name="Sisk P."/>
            <person name="Stolte C."/>
            <person name="Sykes S."/>
            <person name="Wortman J."/>
            <person name="Nusbaum C."/>
            <person name="Birren B."/>
        </authorList>
    </citation>
    <scope>NUCLEOTIDE SEQUENCE [LARGE SCALE GENOMIC DNA]</scope>
    <source>
        <strain evidence="7 8">ATCC 38327</strain>
    </source>
</reference>
<dbReference type="SUPFAM" id="SSF51905">
    <property type="entry name" value="FAD/NAD(P)-binding domain"/>
    <property type="match status" value="1"/>
</dbReference>
<dbReference type="Proteomes" id="UP000054350">
    <property type="component" value="Unassembled WGS sequence"/>
</dbReference>
<feature type="compositionally biased region" description="Low complexity" evidence="5">
    <location>
        <begin position="24"/>
        <end position="33"/>
    </location>
</feature>
<dbReference type="Gene3D" id="3.50.50.100">
    <property type="match status" value="1"/>
</dbReference>
<dbReference type="GO" id="GO:0005737">
    <property type="term" value="C:cytoplasm"/>
    <property type="evidence" value="ECO:0007669"/>
    <property type="project" value="TreeGrafter"/>
</dbReference>
<protein>
    <recommendedName>
        <fullName evidence="6">FAD/NAD(P)-binding domain-containing protein</fullName>
    </recommendedName>
</protein>
<organism evidence="7 8">
    <name type="scientific">Allomyces macrogynus (strain ATCC 38327)</name>
    <name type="common">Allomyces javanicus var. macrogynus</name>
    <dbReference type="NCBI Taxonomy" id="578462"/>
    <lineage>
        <taxon>Eukaryota</taxon>
        <taxon>Fungi</taxon>
        <taxon>Fungi incertae sedis</taxon>
        <taxon>Blastocladiomycota</taxon>
        <taxon>Blastocladiomycetes</taxon>
        <taxon>Blastocladiales</taxon>
        <taxon>Blastocladiaceae</taxon>
        <taxon>Allomyces</taxon>
    </lineage>
</organism>
<dbReference type="PRINTS" id="PR00411">
    <property type="entry name" value="PNDRDTASEI"/>
</dbReference>
<evidence type="ECO:0000256" key="5">
    <source>
        <dbReference type="SAM" id="MobiDB-lite"/>
    </source>
</evidence>
<dbReference type="InterPro" id="IPR036291">
    <property type="entry name" value="NAD(P)-bd_dom_sf"/>
</dbReference>
<dbReference type="PANTHER" id="PTHR43735">
    <property type="entry name" value="APOPTOSIS-INDUCING FACTOR 1"/>
    <property type="match status" value="1"/>
</dbReference>
<dbReference type="PRINTS" id="PR00368">
    <property type="entry name" value="FADPNR"/>
</dbReference>
<dbReference type="Pfam" id="PF07992">
    <property type="entry name" value="Pyr_redox_2"/>
    <property type="match status" value="1"/>
</dbReference>
<comment type="similarity">
    <text evidence="1">Belongs to the FAD-dependent oxidoreductase family.</text>
</comment>
<dbReference type="GO" id="GO:0050660">
    <property type="term" value="F:flavin adenine dinucleotide binding"/>
    <property type="evidence" value="ECO:0007669"/>
    <property type="project" value="TreeGrafter"/>
</dbReference>
<gene>
    <name evidence="7" type="ORF">AMAG_03836</name>
</gene>
<evidence type="ECO:0000313" key="7">
    <source>
        <dbReference type="EMBL" id="KNE59577.1"/>
    </source>
</evidence>
<dbReference type="EMBL" id="GG745334">
    <property type="protein sequence ID" value="KNE59577.1"/>
    <property type="molecule type" value="Genomic_DNA"/>
</dbReference>
<feature type="domain" description="FAD/NAD(P)-binding" evidence="6">
    <location>
        <begin position="40"/>
        <end position="368"/>
    </location>
</feature>
<dbReference type="AlphaFoldDB" id="A0A0L0SAW8"/>
<keyword evidence="2" id="KW-0285">Flavoprotein</keyword>
<dbReference type="GO" id="GO:0004174">
    <property type="term" value="F:electron-transferring-flavoprotein dehydrogenase activity"/>
    <property type="evidence" value="ECO:0007669"/>
    <property type="project" value="TreeGrafter"/>
</dbReference>
<dbReference type="SUPFAM" id="SSF51735">
    <property type="entry name" value="NAD(P)-binding Rossmann-fold domains"/>
    <property type="match status" value="1"/>
</dbReference>
<evidence type="ECO:0000313" key="8">
    <source>
        <dbReference type="Proteomes" id="UP000054350"/>
    </source>
</evidence>
<proteinExistence type="inferred from homology"/>
<evidence type="ECO:0000256" key="4">
    <source>
        <dbReference type="ARBA" id="ARBA00023002"/>
    </source>
</evidence>
<feature type="compositionally biased region" description="Polar residues" evidence="5">
    <location>
        <begin position="1"/>
        <end position="11"/>
    </location>
</feature>
<feature type="region of interest" description="Disordered" evidence="5">
    <location>
        <begin position="1"/>
        <end position="33"/>
    </location>
</feature>
<dbReference type="InterPro" id="IPR036188">
    <property type="entry name" value="FAD/NAD-bd_sf"/>
</dbReference>
<dbReference type="PANTHER" id="PTHR43735:SF3">
    <property type="entry name" value="FERROPTOSIS SUPPRESSOR PROTEIN 1"/>
    <property type="match status" value="1"/>
</dbReference>
<keyword evidence="4" id="KW-0560">Oxidoreductase</keyword>
<evidence type="ECO:0000256" key="3">
    <source>
        <dbReference type="ARBA" id="ARBA00022827"/>
    </source>
</evidence>
<dbReference type="OrthoDB" id="202203at2759"/>
<evidence type="ECO:0000259" key="6">
    <source>
        <dbReference type="Pfam" id="PF07992"/>
    </source>
</evidence>
<dbReference type="STRING" id="578462.A0A0L0SAW8"/>
<evidence type="ECO:0000256" key="2">
    <source>
        <dbReference type="ARBA" id="ARBA00022630"/>
    </source>
</evidence>
<name>A0A0L0SAW8_ALLM3</name>
<keyword evidence="8" id="KW-1185">Reference proteome</keyword>
<accession>A0A0L0SAW8</accession>
<evidence type="ECO:0000256" key="1">
    <source>
        <dbReference type="ARBA" id="ARBA00006442"/>
    </source>
</evidence>
<sequence length="460" mass="47714">MSTDATTNTKPANRKPSLMKRLSKSFSRSGSSLPHVGPLRIAVLGAGPGGIKAFQGLAKSLASHPSPVDLVLVSDRDYYFNTVSTPRALVDPTGTPVTKLIYPLRQLLTDGSKNSNLTKRVLVGRVESAGTDRRVKVIPSAERNTVEWIPSALPGADDGSFVVDYLVVALGSHTAFPSKVPVGGIESAKLVEQFTGAATKLADERTHRVVVIGGGLVGIETAAEIKTAYPTKDVTIVAPELLPGYPAPFVKQARSVLARKSIAIIDHVRVNNAPALLAPANTPIFRPVFVPDFAVPLTSTDPAASAPASVPADAVFVATGVAPNSAPLDPQAWPVTDRGYLRVTPDLAVEGVAGVFAVGDIIEFPGKDRVGKLAFLAGEQSKAAVANIVRAVHGESLKAWKVPPFTAVTALGRDAGIGFLPGIGTKLGVGAAVAKKLKGKDGGVGLVDFLKESLPVPASA</sequence>
<dbReference type="VEuPathDB" id="FungiDB:AMAG_03836"/>
<dbReference type="eggNOG" id="KOG1336">
    <property type="taxonomic scope" value="Eukaryota"/>
</dbReference>
<reference evidence="8" key="2">
    <citation type="submission" date="2009-11" db="EMBL/GenBank/DDBJ databases">
        <title>The Genome Sequence of Allomyces macrogynus strain ATCC 38327.</title>
        <authorList>
            <consortium name="The Broad Institute Genome Sequencing Platform"/>
            <person name="Russ C."/>
            <person name="Cuomo C."/>
            <person name="Shea T."/>
            <person name="Young S.K."/>
            <person name="Zeng Q."/>
            <person name="Koehrsen M."/>
            <person name="Haas B."/>
            <person name="Borodovsky M."/>
            <person name="Guigo R."/>
            <person name="Alvarado L."/>
            <person name="Berlin A."/>
            <person name="Borenstein D."/>
            <person name="Chen Z."/>
            <person name="Engels R."/>
            <person name="Freedman E."/>
            <person name="Gellesch M."/>
            <person name="Goldberg J."/>
            <person name="Griggs A."/>
            <person name="Gujja S."/>
            <person name="Heiman D."/>
            <person name="Hepburn T."/>
            <person name="Howarth C."/>
            <person name="Jen D."/>
            <person name="Larson L."/>
            <person name="Lewis B."/>
            <person name="Mehta T."/>
            <person name="Park D."/>
            <person name="Pearson M."/>
            <person name="Roberts A."/>
            <person name="Saif S."/>
            <person name="Shenoy N."/>
            <person name="Sisk P."/>
            <person name="Stolte C."/>
            <person name="Sykes S."/>
            <person name="Walk T."/>
            <person name="White J."/>
            <person name="Yandava C."/>
            <person name="Burger G."/>
            <person name="Gray M.W."/>
            <person name="Holland P.W.H."/>
            <person name="King N."/>
            <person name="Lang F.B.F."/>
            <person name="Roger A.J."/>
            <person name="Ruiz-Trillo I."/>
            <person name="Lander E."/>
            <person name="Nusbaum C."/>
        </authorList>
    </citation>
    <scope>NUCLEOTIDE SEQUENCE [LARGE SCALE GENOMIC DNA]</scope>
    <source>
        <strain evidence="8">ATCC 38327</strain>
    </source>
</reference>
<keyword evidence="3" id="KW-0274">FAD</keyword>